<dbReference type="InParanoid" id="A0A165CXZ1"/>
<dbReference type="SUPFAM" id="SSF52047">
    <property type="entry name" value="RNI-like"/>
    <property type="match status" value="1"/>
</dbReference>
<keyword evidence="2" id="KW-1185">Reference proteome</keyword>
<gene>
    <name evidence="1" type="ORF">LAESUDRAFT_761799</name>
</gene>
<evidence type="ECO:0000313" key="2">
    <source>
        <dbReference type="Proteomes" id="UP000076871"/>
    </source>
</evidence>
<sequence length="484" mass="54405">MSAGNSSQQDAQYEACHRVLGINQLVDHIVGSIGDDYDDHIGTMYNFALTNKTLADNTFRHLWSKKQGIIDYIKLLPDDMWSEADSLTGDGKQIVLLQVDFERATRLRGYAHHLTEFIWDVNEDFLSNPSIYRFFDNMPEGFVLFPKLRTVHWQHCHPRSLVLLPGVLGPSVIELYVSNYIPACACHFECIPKRSPNLLLLEISGFTEDDPLPDAILDGLNLRTFETNCQISPQAILALSAMSRLEDISLSINDDDEFEDLEFPSDVPCFPSLQSINVDALYLNDSCVALIKSISSSTLEDIRVVTAYSVETHMVSALAQAASAHRLRGFALIARDDVDDLDMPDSAYEVTLNTLSPLLQISSVIVLHLEIASLALTPELFHTFGRAFPVLDELVLYVFPTQWPTLDALKIIADAFRILRRVVIPLSVRDIPPIPNDWKSSSIVYMMEITSGPVPNQTALAEYLQTVFPRLQTPRHTIMDEFIH</sequence>
<name>A0A165CXZ1_9APHY</name>
<evidence type="ECO:0008006" key="3">
    <source>
        <dbReference type="Google" id="ProtNLM"/>
    </source>
</evidence>
<dbReference type="Proteomes" id="UP000076871">
    <property type="component" value="Unassembled WGS sequence"/>
</dbReference>
<protein>
    <recommendedName>
        <fullName evidence="3">F-box domain-containing protein</fullName>
    </recommendedName>
</protein>
<reference evidence="1 2" key="1">
    <citation type="journal article" date="2016" name="Mol. Biol. Evol.">
        <title>Comparative Genomics of Early-Diverging Mushroom-Forming Fungi Provides Insights into the Origins of Lignocellulose Decay Capabilities.</title>
        <authorList>
            <person name="Nagy L.G."/>
            <person name="Riley R."/>
            <person name="Tritt A."/>
            <person name="Adam C."/>
            <person name="Daum C."/>
            <person name="Floudas D."/>
            <person name="Sun H."/>
            <person name="Yadav J.S."/>
            <person name="Pangilinan J."/>
            <person name="Larsson K.H."/>
            <person name="Matsuura K."/>
            <person name="Barry K."/>
            <person name="Labutti K."/>
            <person name="Kuo R."/>
            <person name="Ohm R.A."/>
            <person name="Bhattacharya S.S."/>
            <person name="Shirouzu T."/>
            <person name="Yoshinaga Y."/>
            <person name="Martin F.M."/>
            <person name="Grigoriev I.V."/>
            <person name="Hibbett D.S."/>
        </authorList>
    </citation>
    <scope>NUCLEOTIDE SEQUENCE [LARGE SCALE GENOMIC DNA]</scope>
    <source>
        <strain evidence="1 2">93-53</strain>
    </source>
</reference>
<dbReference type="Gene3D" id="3.80.10.10">
    <property type="entry name" value="Ribonuclease Inhibitor"/>
    <property type="match status" value="1"/>
</dbReference>
<dbReference type="RefSeq" id="XP_040761449.1">
    <property type="nucleotide sequence ID" value="XM_040912976.1"/>
</dbReference>
<dbReference type="GeneID" id="63830004"/>
<dbReference type="EMBL" id="KV427642">
    <property type="protein sequence ID" value="KZT03709.1"/>
    <property type="molecule type" value="Genomic_DNA"/>
</dbReference>
<evidence type="ECO:0000313" key="1">
    <source>
        <dbReference type="EMBL" id="KZT03709.1"/>
    </source>
</evidence>
<dbReference type="AlphaFoldDB" id="A0A165CXZ1"/>
<accession>A0A165CXZ1</accession>
<proteinExistence type="predicted"/>
<dbReference type="InterPro" id="IPR032675">
    <property type="entry name" value="LRR_dom_sf"/>
</dbReference>
<organism evidence="1 2">
    <name type="scientific">Laetiporus sulphureus 93-53</name>
    <dbReference type="NCBI Taxonomy" id="1314785"/>
    <lineage>
        <taxon>Eukaryota</taxon>
        <taxon>Fungi</taxon>
        <taxon>Dikarya</taxon>
        <taxon>Basidiomycota</taxon>
        <taxon>Agaricomycotina</taxon>
        <taxon>Agaricomycetes</taxon>
        <taxon>Polyporales</taxon>
        <taxon>Laetiporus</taxon>
    </lineage>
</organism>